<reference evidence="11 12" key="1">
    <citation type="submission" date="2021-01" db="EMBL/GenBank/DDBJ databases">
        <title>Whole genome shotgun sequence of Actinoplanes deccanensis NBRC 13994.</title>
        <authorList>
            <person name="Komaki H."/>
            <person name="Tamura T."/>
        </authorList>
    </citation>
    <scope>NUCLEOTIDE SEQUENCE [LARGE SCALE GENOMIC DNA]</scope>
    <source>
        <strain evidence="11 12">NBRC 13994</strain>
    </source>
</reference>
<evidence type="ECO:0000259" key="10">
    <source>
        <dbReference type="PROSITE" id="PS50929"/>
    </source>
</evidence>
<dbReference type="Pfam" id="PF00664">
    <property type="entry name" value="ABC_membrane"/>
    <property type="match status" value="1"/>
</dbReference>
<dbReference type="Proteomes" id="UP000609879">
    <property type="component" value="Unassembled WGS sequence"/>
</dbReference>
<feature type="transmembrane region" description="Helical" evidence="8">
    <location>
        <begin position="62"/>
        <end position="87"/>
    </location>
</feature>
<evidence type="ECO:0000256" key="7">
    <source>
        <dbReference type="SAM" id="MobiDB-lite"/>
    </source>
</evidence>
<feature type="transmembrane region" description="Helical" evidence="8">
    <location>
        <begin position="20"/>
        <end position="42"/>
    </location>
</feature>
<keyword evidence="12" id="KW-1185">Reference proteome</keyword>
<dbReference type="Gene3D" id="1.20.1560.10">
    <property type="entry name" value="ABC transporter type 1, transmembrane domain"/>
    <property type="match status" value="1"/>
</dbReference>
<name>A0ABQ3YAZ3_9ACTN</name>
<feature type="transmembrane region" description="Helical" evidence="8">
    <location>
        <begin position="161"/>
        <end position="179"/>
    </location>
</feature>
<feature type="domain" description="ABC transmembrane type-1" evidence="10">
    <location>
        <begin position="22"/>
        <end position="298"/>
    </location>
</feature>
<feature type="transmembrane region" description="Helical" evidence="8">
    <location>
        <begin position="243"/>
        <end position="263"/>
    </location>
</feature>
<keyword evidence="6 8" id="KW-0472">Membrane</keyword>
<dbReference type="InterPro" id="IPR003439">
    <property type="entry name" value="ABC_transporter-like_ATP-bd"/>
</dbReference>
<dbReference type="InterPro" id="IPR036640">
    <property type="entry name" value="ABC1_TM_sf"/>
</dbReference>
<evidence type="ECO:0000256" key="5">
    <source>
        <dbReference type="ARBA" id="ARBA00022989"/>
    </source>
</evidence>
<dbReference type="SUPFAM" id="SSF52540">
    <property type="entry name" value="P-loop containing nucleoside triphosphate hydrolases"/>
    <property type="match status" value="1"/>
</dbReference>
<accession>A0ABQ3YAZ3</accession>
<evidence type="ECO:0000256" key="4">
    <source>
        <dbReference type="ARBA" id="ARBA00022840"/>
    </source>
</evidence>
<dbReference type="Gene3D" id="3.40.50.300">
    <property type="entry name" value="P-loop containing nucleotide triphosphate hydrolases"/>
    <property type="match status" value="1"/>
</dbReference>
<dbReference type="SUPFAM" id="SSF90123">
    <property type="entry name" value="ABC transporter transmembrane region"/>
    <property type="match status" value="1"/>
</dbReference>
<evidence type="ECO:0000256" key="2">
    <source>
        <dbReference type="ARBA" id="ARBA00022692"/>
    </source>
</evidence>
<evidence type="ECO:0000313" key="11">
    <source>
        <dbReference type="EMBL" id="GID77207.1"/>
    </source>
</evidence>
<proteinExistence type="predicted"/>
<feature type="domain" description="ABC transporter" evidence="9">
    <location>
        <begin position="392"/>
        <end position="619"/>
    </location>
</feature>
<dbReference type="InterPro" id="IPR011527">
    <property type="entry name" value="ABC1_TM_dom"/>
</dbReference>
<evidence type="ECO:0000313" key="12">
    <source>
        <dbReference type="Proteomes" id="UP000609879"/>
    </source>
</evidence>
<dbReference type="InterPro" id="IPR017871">
    <property type="entry name" value="ABC_transporter-like_CS"/>
</dbReference>
<dbReference type="InterPro" id="IPR039421">
    <property type="entry name" value="Type_1_exporter"/>
</dbReference>
<sequence length="624" mass="66703">MSAWPMIKRFWPLVATDRKLVVWGGVLAVAAAGAEVAAVYLFGVITDEVLAAGHLNAFWGPAVTWLAIAVAGAVASFSAGVLVSLAGERFLLRLRDRLFAHVQRIPLDFLDQSRLGDLMARFTDDLESVENFVVSGLVRSATAAISVVAFATAAFLVRWDLALAACVLAPLFWLVSRAIGGRFQAVAAEERAGNGGMATVVEESLSNQAVVRAYNRQEAEQERLHRQGVVWLRARMAETRLGSLYGPVVGVVETVCVLTVLGLGAWELAAGRVTLGGLLSFAGYLGYLYPPIQSLGQFPLNAAEAAAAVDRLDDLLRVRPAVEDQAEVHDPSPHGAVTGAGWAALGRSRLAGAGGPSAAVRRRPAGAVAPGPWPALDRNRPAGEGRGAAGRVDVIDVSFRYPQGDRPALRHLSFTADRGDLVLLAGPSGAGKSTVTKLLLRFYDPTAGRILLDGVDLRRMSLRSLRATVTLLHQESQLFAGTVHDNIAYGRPSATTSEIEAAARAADAHDFIAALPDGYRTDVGHRGRLLSGGQRQRLAIARALLRDTPVLVLDEPTTGLDRDSAARIMVPLRRLMAGRTTILITHDTHLDVSPTRIVHIPAHPAVEAPPTRYIGRVRLDRLAR</sequence>
<dbReference type="PANTHER" id="PTHR43394">
    <property type="entry name" value="ATP-DEPENDENT PERMEASE MDL1, MITOCHONDRIAL"/>
    <property type="match status" value="1"/>
</dbReference>
<gene>
    <name evidence="11" type="ORF">Ade02nite_58480</name>
</gene>
<keyword evidence="3" id="KW-0547">Nucleotide-binding</keyword>
<keyword evidence="2 8" id="KW-0812">Transmembrane</keyword>
<keyword evidence="5 8" id="KW-1133">Transmembrane helix</keyword>
<comment type="subcellular location">
    <subcellularLocation>
        <location evidence="1">Cell membrane</location>
        <topology evidence="1">Multi-pass membrane protein</topology>
    </subcellularLocation>
</comment>
<dbReference type="PROSITE" id="PS50893">
    <property type="entry name" value="ABC_TRANSPORTER_2"/>
    <property type="match status" value="1"/>
</dbReference>
<feature type="region of interest" description="Disordered" evidence="7">
    <location>
        <begin position="355"/>
        <end position="387"/>
    </location>
</feature>
<evidence type="ECO:0000256" key="8">
    <source>
        <dbReference type="SAM" id="Phobius"/>
    </source>
</evidence>
<evidence type="ECO:0000256" key="3">
    <source>
        <dbReference type="ARBA" id="ARBA00022741"/>
    </source>
</evidence>
<dbReference type="EMBL" id="BOMI01000115">
    <property type="protein sequence ID" value="GID77207.1"/>
    <property type="molecule type" value="Genomic_DNA"/>
</dbReference>
<dbReference type="SMART" id="SM00382">
    <property type="entry name" value="AAA"/>
    <property type="match status" value="1"/>
</dbReference>
<comment type="caution">
    <text evidence="11">The sequence shown here is derived from an EMBL/GenBank/DDBJ whole genome shotgun (WGS) entry which is preliminary data.</text>
</comment>
<evidence type="ECO:0000259" key="9">
    <source>
        <dbReference type="PROSITE" id="PS50893"/>
    </source>
</evidence>
<organism evidence="11 12">
    <name type="scientific">Paractinoplanes deccanensis</name>
    <dbReference type="NCBI Taxonomy" id="113561"/>
    <lineage>
        <taxon>Bacteria</taxon>
        <taxon>Bacillati</taxon>
        <taxon>Actinomycetota</taxon>
        <taxon>Actinomycetes</taxon>
        <taxon>Micromonosporales</taxon>
        <taxon>Micromonosporaceae</taxon>
        <taxon>Paractinoplanes</taxon>
    </lineage>
</organism>
<dbReference type="PROSITE" id="PS00211">
    <property type="entry name" value="ABC_TRANSPORTER_1"/>
    <property type="match status" value="1"/>
</dbReference>
<feature type="compositionally biased region" description="Low complexity" evidence="7">
    <location>
        <begin position="355"/>
        <end position="370"/>
    </location>
</feature>
<evidence type="ECO:0000256" key="6">
    <source>
        <dbReference type="ARBA" id="ARBA00023136"/>
    </source>
</evidence>
<feature type="transmembrane region" description="Helical" evidence="8">
    <location>
        <begin position="136"/>
        <end position="155"/>
    </location>
</feature>
<dbReference type="PANTHER" id="PTHR43394:SF1">
    <property type="entry name" value="ATP-BINDING CASSETTE SUB-FAMILY B MEMBER 10, MITOCHONDRIAL"/>
    <property type="match status" value="1"/>
</dbReference>
<dbReference type="PROSITE" id="PS50929">
    <property type="entry name" value="ABC_TM1F"/>
    <property type="match status" value="1"/>
</dbReference>
<keyword evidence="4" id="KW-0067">ATP-binding</keyword>
<evidence type="ECO:0008006" key="13">
    <source>
        <dbReference type="Google" id="ProtNLM"/>
    </source>
</evidence>
<dbReference type="InterPro" id="IPR027417">
    <property type="entry name" value="P-loop_NTPase"/>
</dbReference>
<protein>
    <recommendedName>
        <fullName evidence="13">ABC transporter ATP-binding protein</fullName>
    </recommendedName>
</protein>
<dbReference type="InterPro" id="IPR003593">
    <property type="entry name" value="AAA+_ATPase"/>
</dbReference>
<evidence type="ECO:0000256" key="1">
    <source>
        <dbReference type="ARBA" id="ARBA00004651"/>
    </source>
</evidence>
<dbReference type="Pfam" id="PF00005">
    <property type="entry name" value="ABC_tran"/>
    <property type="match status" value="1"/>
</dbReference>